<reference evidence="9 10" key="1">
    <citation type="submission" date="2024-01" db="EMBL/GenBank/DDBJ databases">
        <title>Genome assemblies of Stephania.</title>
        <authorList>
            <person name="Yang L."/>
        </authorList>
    </citation>
    <scope>NUCLEOTIDE SEQUENCE [LARGE SCALE GENOMIC DNA]</scope>
    <source>
        <strain evidence="9">YNDBR</strain>
        <tissue evidence="9">Leaf</tissue>
    </source>
</reference>
<keyword evidence="10" id="KW-1185">Reference proteome</keyword>
<dbReference type="EMBL" id="JBBNAF010000007">
    <property type="protein sequence ID" value="KAK9127055.1"/>
    <property type="molecule type" value="Genomic_DNA"/>
</dbReference>
<sequence>MSCSCAWATPFALNNFTPTLHYSNKKKKIARAQILQGSRSSKNREWEKGALFFAQKLPMLPKLSEGRGTTTTTTTTTTTKAVNGEDSGGEPAVDAAHDQQQQQQQQEDVFSWSSVILPFVFPALGGLLFGYDIGATSGATISLQSPQLSGTAWFSLSALQLGLVVSGSLYGALLGSLLVYPIADFLGRRRELISGAALYALGALITGFAPDLGLLIIGRLIYGLGIGLAMHGAPSILPKHLLLRSVGHLYL</sequence>
<evidence type="ECO:0000256" key="1">
    <source>
        <dbReference type="ARBA" id="ARBA00004141"/>
    </source>
</evidence>
<proteinExistence type="predicted"/>
<dbReference type="InterPro" id="IPR036259">
    <property type="entry name" value="MFS_trans_sf"/>
</dbReference>
<accession>A0AAP0J4U2</accession>
<comment type="subcellular location">
    <subcellularLocation>
        <location evidence="1">Membrane</location>
        <topology evidence="1">Multi-pass membrane protein</topology>
    </subcellularLocation>
</comment>
<keyword evidence="3 7" id="KW-0812">Transmembrane</keyword>
<dbReference type="InterPro" id="IPR050820">
    <property type="entry name" value="MFS_Sugar_Transporter"/>
</dbReference>
<dbReference type="SUPFAM" id="SSF103473">
    <property type="entry name" value="MFS general substrate transporter"/>
    <property type="match status" value="1"/>
</dbReference>
<evidence type="ECO:0000256" key="7">
    <source>
        <dbReference type="SAM" id="Phobius"/>
    </source>
</evidence>
<keyword evidence="5 7" id="KW-0472">Membrane</keyword>
<feature type="region of interest" description="Disordered" evidence="6">
    <location>
        <begin position="62"/>
        <end position="101"/>
    </location>
</feature>
<feature type="transmembrane region" description="Helical" evidence="7">
    <location>
        <begin position="216"/>
        <end position="237"/>
    </location>
</feature>
<name>A0AAP0J4U2_9MAGN</name>
<evidence type="ECO:0000256" key="6">
    <source>
        <dbReference type="SAM" id="MobiDB-lite"/>
    </source>
</evidence>
<dbReference type="PANTHER" id="PTHR48023:SF6">
    <property type="entry name" value="D-XYLOSE-PROTON SYMPORTER-LIKE 3, CHLOROPLASTIC"/>
    <property type="match status" value="1"/>
</dbReference>
<dbReference type="InterPro" id="IPR005828">
    <property type="entry name" value="MFS_sugar_transport-like"/>
</dbReference>
<evidence type="ECO:0000313" key="9">
    <source>
        <dbReference type="EMBL" id="KAK9127055.1"/>
    </source>
</evidence>
<dbReference type="Gene3D" id="1.20.1250.20">
    <property type="entry name" value="MFS general substrate transporter like domains"/>
    <property type="match status" value="1"/>
</dbReference>
<dbReference type="PANTHER" id="PTHR48023">
    <property type="entry name" value="D-XYLOSE-PROTON SYMPORTER-LIKE 2"/>
    <property type="match status" value="1"/>
</dbReference>
<organism evidence="9 10">
    <name type="scientific">Stephania yunnanensis</name>
    <dbReference type="NCBI Taxonomy" id="152371"/>
    <lineage>
        <taxon>Eukaryota</taxon>
        <taxon>Viridiplantae</taxon>
        <taxon>Streptophyta</taxon>
        <taxon>Embryophyta</taxon>
        <taxon>Tracheophyta</taxon>
        <taxon>Spermatophyta</taxon>
        <taxon>Magnoliopsida</taxon>
        <taxon>Ranunculales</taxon>
        <taxon>Menispermaceae</taxon>
        <taxon>Menispermoideae</taxon>
        <taxon>Cissampelideae</taxon>
        <taxon>Stephania</taxon>
    </lineage>
</organism>
<dbReference type="GO" id="GO:0022857">
    <property type="term" value="F:transmembrane transporter activity"/>
    <property type="evidence" value="ECO:0007669"/>
    <property type="project" value="InterPro"/>
</dbReference>
<evidence type="ECO:0000256" key="2">
    <source>
        <dbReference type="ARBA" id="ARBA00022448"/>
    </source>
</evidence>
<gene>
    <name evidence="9" type="ORF">Syun_015852</name>
</gene>
<comment type="caution">
    <text evidence="9">The sequence shown here is derived from an EMBL/GenBank/DDBJ whole genome shotgun (WGS) entry which is preliminary data.</text>
</comment>
<protein>
    <recommendedName>
        <fullName evidence="8">Major facilitator superfamily (MFS) profile domain-containing protein</fullName>
    </recommendedName>
</protein>
<evidence type="ECO:0000313" key="10">
    <source>
        <dbReference type="Proteomes" id="UP001420932"/>
    </source>
</evidence>
<evidence type="ECO:0000256" key="5">
    <source>
        <dbReference type="ARBA" id="ARBA00023136"/>
    </source>
</evidence>
<dbReference type="PROSITE" id="PS50850">
    <property type="entry name" value="MFS"/>
    <property type="match status" value="1"/>
</dbReference>
<dbReference type="GO" id="GO:1904659">
    <property type="term" value="P:D-glucose transmembrane transport"/>
    <property type="evidence" value="ECO:0007669"/>
    <property type="project" value="TreeGrafter"/>
</dbReference>
<dbReference type="Pfam" id="PF00083">
    <property type="entry name" value="Sugar_tr"/>
    <property type="match status" value="1"/>
</dbReference>
<feature type="transmembrane region" description="Helical" evidence="7">
    <location>
        <begin position="109"/>
        <end position="131"/>
    </location>
</feature>
<feature type="domain" description="Major facilitator superfamily (MFS) profile" evidence="8">
    <location>
        <begin position="118"/>
        <end position="251"/>
    </location>
</feature>
<feature type="transmembrane region" description="Helical" evidence="7">
    <location>
        <begin position="151"/>
        <end position="180"/>
    </location>
</feature>
<dbReference type="PRINTS" id="PR00171">
    <property type="entry name" value="SUGRTRNSPORT"/>
</dbReference>
<feature type="transmembrane region" description="Helical" evidence="7">
    <location>
        <begin position="192"/>
        <end position="210"/>
    </location>
</feature>
<dbReference type="GO" id="GO:0016020">
    <property type="term" value="C:membrane"/>
    <property type="evidence" value="ECO:0007669"/>
    <property type="project" value="UniProtKB-SubCell"/>
</dbReference>
<evidence type="ECO:0000259" key="8">
    <source>
        <dbReference type="PROSITE" id="PS50850"/>
    </source>
</evidence>
<dbReference type="InterPro" id="IPR020846">
    <property type="entry name" value="MFS_dom"/>
</dbReference>
<dbReference type="Proteomes" id="UP001420932">
    <property type="component" value="Unassembled WGS sequence"/>
</dbReference>
<keyword evidence="2" id="KW-0813">Transport</keyword>
<feature type="compositionally biased region" description="Low complexity" evidence="6">
    <location>
        <begin position="69"/>
        <end position="79"/>
    </location>
</feature>
<dbReference type="AlphaFoldDB" id="A0AAP0J4U2"/>
<evidence type="ECO:0000256" key="3">
    <source>
        <dbReference type="ARBA" id="ARBA00022692"/>
    </source>
</evidence>
<keyword evidence="4 7" id="KW-1133">Transmembrane helix</keyword>
<dbReference type="InterPro" id="IPR003663">
    <property type="entry name" value="Sugar/inositol_transpt"/>
</dbReference>
<evidence type="ECO:0000256" key="4">
    <source>
        <dbReference type="ARBA" id="ARBA00022989"/>
    </source>
</evidence>